<organism evidence="2 3">
    <name type="scientific">Microbacterium kyungheense</name>
    <dbReference type="NCBI Taxonomy" id="1263636"/>
    <lineage>
        <taxon>Bacteria</taxon>
        <taxon>Bacillati</taxon>
        <taxon>Actinomycetota</taxon>
        <taxon>Actinomycetes</taxon>
        <taxon>Micrococcales</taxon>
        <taxon>Microbacteriaceae</taxon>
        <taxon>Microbacterium</taxon>
    </lineage>
</organism>
<sequence length="286" mass="32111">MAPRLTATAARAGQNRLMTRPIRVTVWGENRHEQHDESVARIYPDGMHNTIAEGIRENLGEGAVVRTATLDEPDHGLTEEVLADTDVLTWWGHVAHGEVSDEVVERVHRHVLSGMGLIVLHSGHWSKIFVKLMGTSCTLRWRSDHDRELVWTVDPTHPIAQGVPHPIDIPEQEMYGEFFDIPAPDELVFVSSFSGGEVFRSGCTFRRGHGRIFYFSPGDQEYPVYHHRDVRRVIANGVAWAVSDRAERALPTLLRYETGEFFHGADYAHAAPEIAEARAAAEVRDA</sequence>
<proteinExistence type="predicted"/>
<dbReference type="Gene3D" id="3.40.50.880">
    <property type="match status" value="1"/>
</dbReference>
<feature type="domain" description="ThuA-like" evidence="1">
    <location>
        <begin position="23"/>
        <end position="241"/>
    </location>
</feature>
<evidence type="ECO:0000259" key="1">
    <source>
        <dbReference type="Pfam" id="PF06283"/>
    </source>
</evidence>
<dbReference type="AlphaFoldDB" id="A0A543FIZ4"/>
<protein>
    <submittedName>
        <fullName evidence="2">Trehalose utilization protein</fullName>
    </submittedName>
</protein>
<gene>
    <name evidence="2" type="ORF">FB391_0094</name>
</gene>
<accession>A0A543FIZ4</accession>
<reference evidence="2 3" key="1">
    <citation type="submission" date="2019-06" db="EMBL/GenBank/DDBJ databases">
        <title>Sequencing the genomes of 1000 actinobacteria strains.</title>
        <authorList>
            <person name="Klenk H.-P."/>
        </authorList>
    </citation>
    <scope>NUCLEOTIDE SEQUENCE [LARGE SCALE GENOMIC DNA]</scope>
    <source>
        <strain evidence="2 3">DSM 105492</strain>
    </source>
</reference>
<dbReference type="SUPFAM" id="SSF52317">
    <property type="entry name" value="Class I glutamine amidotransferase-like"/>
    <property type="match status" value="1"/>
</dbReference>
<evidence type="ECO:0000313" key="2">
    <source>
        <dbReference type="EMBL" id="TQM33811.1"/>
    </source>
</evidence>
<evidence type="ECO:0000313" key="3">
    <source>
        <dbReference type="Proteomes" id="UP000320235"/>
    </source>
</evidence>
<name>A0A543FIZ4_9MICO</name>
<keyword evidence="3" id="KW-1185">Reference proteome</keyword>
<dbReference type="InterPro" id="IPR029010">
    <property type="entry name" value="ThuA-like"/>
</dbReference>
<dbReference type="Pfam" id="PF06283">
    <property type="entry name" value="ThuA"/>
    <property type="match status" value="1"/>
</dbReference>
<dbReference type="EMBL" id="VFPE01000001">
    <property type="protein sequence ID" value="TQM33811.1"/>
    <property type="molecule type" value="Genomic_DNA"/>
</dbReference>
<comment type="caution">
    <text evidence="2">The sequence shown here is derived from an EMBL/GenBank/DDBJ whole genome shotgun (WGS) entry which is preliminary data.</text>
</comment>
<dbReference type="InterPro" id="IPR029062">
    <property type="entry name" value="Class_I_gatase-like"/>
</dbReference>
<dbReference type="Proteomes" id="UP000320235">
    <property type="component" value="Unassembled WGS sequence"/>
</dbReference>